<evidence type="ECO:0000256" key="1">
    <source>
        <dbReference type="SAM" id="Phobius"/>
    </source>
</evidence>
<dbReference type="RefSeq" id="WP_172113827.1">
    <property type="nucleotide sequence ID" value="NZ_JABFDN010000012.1"/>
</dbReference>
<keyword evidence="1" id="KW-0472">Membrane</keyword>
<proteinExistence type="predicted"/>
<evidence type="ECO:0000313" key="3">
    <source>
        <dbReference type="Proteomes" id="UP000886476"/>
    </source>
</evidence>
<reference evidence="2" key="1">
    <citation type="submission" date="2020-05" db="EMBL/GenBank/DDBJ databases">
        <title>Nod-independent and nitrogen-fixing Bradyrhizobium aeschynomene sp. nov. isolated from nodules of Aeschynomene indica.</title>
        <authorList>
            <person name="Zhang Z."/>
        </authorList>
    </citation>
    <scope>NUCLEOTIDE SEQUENCE</scope>
    <source>
        <strain evidence="2">83012</strain>
    </source>
</reference>
<comment type="caution">
    <text evidence="2">The sequence shown here is derived from an EMBL/GenBank/DDBJ whole genome shotgun (WGS) entry which is preliminary data.</text>
</comment>
<name>A0ABX2CKP7_9BRAD</name>
<keyword evidence="1" id="KW-0812">Transmembrane</keyword>
<feature type="transmembrane region" description="Helical" evidence="1">
    <location>
        <begin position="6"/>
        <end position="26"/>
    </location>
</feature>
<evidence type="ECO:0000313" key="2">
    <source>
        <dbReference type="EMBL" id="NPU68778.1"/>
    </source>
</evidence>
<gene>
    <name evidence="2" type="ORF">HL667_27505</name>
</gene>
<sequence length="68" mass="6975">MRAESVGGLLGAIVAAAVLGAAFYYVPVGPMARTMQPARVEVPPTQVQTVPVAPAPPVRGPVVREVPN</sequence>
<accession>A0ABX2CKP7</accession>
<keyword evidence="1" id="KW-1133">Transmembrane helix</keyword>
<protein>
    <submittedName>
        <fullName evidence="2">Uncharacterized protein</fullName>
    </submittedName>
</protein>
<keyword evidence="3" id="KW-1185">Reference proteome</keyword>
<organism evidence="2 3">
    <name type="scientific">Bradyrhizobium aeschynomenes</name>
    <dbReference type="NCBI Taxonomy" id="2734909"/>
    <lineage>
        <taxon>Bacteria</taxon>
        <taxon>Pseudomonadati</taxon>
        <taxon>Pseudomonadota</taxon>
        <taxon>Alphaproteobacteria</taxon>
        <taxon>Hyphomicrobiales</taxon>
        <taxon>Nitrobacteraceae</taxon>
        <taxon>Bradyrhizobium</taxon>
    </lineage>
</organism>
<dbReference type="EMBL" id="JABFDN010000012">
    <property type="protein sequence ID" value="NPU68778.1"/>
    <property type="molecule type" value="Genomic_DNA"/>
</dbReference>
<dbReference type="Proteomes" id="UP000886476">
    <property type="component" value="Unassembled WGS sequence"/>
</dbReference>